<organism evidence="3 4">
    <name type="scientific">Jiangella asiatica</name>
    <dbReference type="NCBI Taxonomy" id="2530372"/>
    <lineage>
        <taxon>Bacteria</taxon>
        <taxon>Bacillati</taxon>
        <taxon>Actinomycetota</taxon>
        <taxon>Actinomycetes</taxon>
        <taxon>Jiangellales</taxon>
        <taxon>Jiangellaceae</taxon>
        <taxon>Jiangella</taxon>
    </lineage>
</organism>
<evidence type="ECO:0000259" key="2">
    <source>
        <dbReference type="Pfam" id="PF01970"/>
    </source>
</evidence>
<feature type="transmembrane region" description="Helical" evidence="1">
    <location>
        <begin position="228"/>
        <end position="250"/>
    </location>
</feature>
<keyword evidence="4" id="KW-1185">Reference proteome</keyword>
<dbReference type="OrthoDB" id="9781349at2"/>
<accession>A0A4R5DLJ2</accession>
<name>A0A4R5DLJ2_9ACTN</name>
<evidence type="ECO:0000313" key="4">
    <source>
        <dbReference type="Proteomes" id="UP000294739"/>
    </source>
</evidence>
<dbReference type="EMBL" id="SMKZ01000002">
    <property type="protein sequence ID" value="TDE15112.1"/>
    <property type="molecule type" value="Genomic_DNA"/>
</dbReference>
<evidence type="ECO:0000256" key="1">
    <source>
        <dbReference type="SAM" id="Phobius"/>
    </source>
</evidence>
<proteinExistence type="predicted"/>
<feature type="transmembrane region" description="Helical" evidence="1">
    <location>
        <begin position="28"/>
        <end position="52"/>
    </location>
</feature>
<dbReference type="AlphaFoldDB" id="A0A4R5DLJ2"/>
<dbReference type="Pfam" id="PF01970">
    <property type="entry name" value="TctA"/>
    <property type="match status" value="1"/>
</dbReference>
<feature type="transmembrane region" description="Helical" evidence="1">
    <location>
        <begin position="357"/>
        <end position="376"/>
    </location>
</feature>
<dbReference type="InterPro" id="IPR002823">
    <property type="entry name" value="DUF112_TM"/>
</dbReference>
<keyword evidence="1" id="KW-0472">Membrane</keyword>
<feature type="transmembrane region" description="Helical" evidence="1">
    <location>
        <begin position="327"/>
        <end position="350"/>
    </location>
</feature>
<dbReference type="PANTHER" id="PTHR35342:SF5">
    <property type="entry name" value="TRICARBOXYLIC TRANSPORT PROTEIN"/>
    <property type="match status" value="1"/>
</dbReference>
<keyword evidence="1" id="KW-1133">Transmembrane helix</keyword>
<feature type="transmembrane region" description="Helical" evidence="1">
    <location>
        <begin position="437"/>
        <end position="456"/>
    </location>
</feature>
<feature type="domain" description="DUF112" evidence="2">
    <location>
        <begin position="1"/>
        <end position="407"/>
    </location>
</feature>
<feature type="transmembrane region" description="Helical" evidence="1">
    <location>
        <begin position="284"/>
        <end position="307"/>
    </location>
</feature>
<feature type="transmembrane region" description="Helical" evidence="1">
    <location>
        <begin position="163"/>
        <end position="187"/>
    </location>
</feature>
<dbReference type="InParanoid" id="A0A4R5DLJ2"/>
<dbReference type="PANTHER" id="PTHR35342">
    <property type="entry name" value="TRICARBOXYLIC TRANSPORT PROTEIN"/>
    <property type="match status" value="1"/>
</dbReference>
<dbReference type="Proteomes" id="UP000294739">
    <property type="component" value="Unassembled WGS sequence"/>
</dbReference>
<gene>
    <name evidence="3" type="ORF">E1269_02065</name>
</gene>
<feature type="transmembrane region" description="Helical" evidence="1">
    <location>
        <begin position="79"/>
        <end position="106"/>
    </location>
</feature>
<evidence type="ECO:0000313" key="3">
    <source>
        <dbReference type="EMBL" id="TDE15112.1"/>
    </source>
</evidence>
<feature type="transmembrane region" description="Helical" evidence="1">
    <location>
        <begin position="118"/>
        <end position="151"/>
    </location>
</feature>
<keyword evidence="1" id="KW-0812">Transmembrane</keyword>
<protein>
    <submittedName>
        <fullName evidence="3">Tripartite tricarboxylate transporter permease</fullName>
    </submittedName>
</protein>
<comment type="caution">
    <text evidence="3">The sequence shown here is derived from an EMBL/GenBank/DDBJ whole genome shotgun (WGS) entry which is preliminary data.</text>
</comment>
<reference evidence="3 4" key="1">
    <citation type="submission" date="2019-03" db="EMBL/GenBank/DDBJ databases">
        <title>Draft genome sequences of novel Actinobacteria.</title>
        <authorList>
            <person name="Sahin N."/>
            <person name="Ay H."/>
            <person name="Saygin H."/>
        </authorList>
    </citation>
    <scope>NUCLEOTIDE SEQUENCE [LARGE SCALE GENOMIC DNA]</scope>
    <source>
        <strain evidence="3 4">5K138</strain>
    </source>
</reference>
<sequence length="474" mass="48755">MIVGILPGLGPVATIALLLPLTYQVEPASAVILLAGIFYGAMYGGTITSVLLRLPGEAASVVTTFDGHPMAKQGRAGPALGIAAIGSFIGGTAAVVALTFFSPWMASVALEFGPPEYALLALLGLSLVVRVGTGSTGAILLSACLGLLIATVGQDLFTSEPRYTFDAVGLLGGLDIAPIAMGLFGIAEVLDTVGKRYGDAVKTHVGRVLPSKNDLRRSAGAIVRGSGLGFLVGVMPGIGGTVASLGSYAVEKKWAKDPSRFGKGAIEGVAGPESANNAAASASFVPLLTLGIPGSAATAIMFGALLLHNVTPGPLLVEQHPEVFWGVIASMYIGNLILLVLNLPLVGIFIQILRVRTGIMTGLIVAVTIIGAYALHNDFFDVWVMLFFGVAGYVMKRVGLPPAPLLLAFVMGPILETAIRQSLLMSGGGLGIFVSRPVSLGLIIVTLIVVVLPVVMKTAGRQLARRQRSGTGRG</sequence>